<evidence type="ECO:0000256" key="1">
    <source>
        <dbReference type="ARBA" id="ARBA00007118"/>
    </source>
</evidence>
<name>I1XK14_METNJ</name>
<dbReference type="InterPro" id="IPR029479">
    <property type="entry name" value="Nitroreductase"/>
</dbReference>
<sequence length="197" mass="21868">MIQKPAETEQKLASIIAERWSGKAYDATQAVSDDIIMALCEAALWAPSCYGEAPWRYVICNKIKDEISWQKTLDCLAPGNQQWAVNAPLLIVTASLPHFTHNGSENRWNGYDTGAASLNLCLQSTAFGLMSHQMGGFDADKLREALAIPTTVNLWSVIAVGYPAALDTLSAEALERELKARQRRPLNEHFFENRWTG</sequence>
<protein>
    <submittedName>
        <fullName evidence="4">Nitroreductase</fullName>
    </submittedName>
</protein>
<dbReference type="RefSeq" id="WP_014707102.1">
    <property type="nucleotide sequence ID" value="NC_017857.3"/>
</dbReference>
<proteinExistence type="inferred from homology"/>
<keyword evidence="2" id="KW-0560">Oxidoreductase</keyword>
<keyword evidence="5" id="KW-1185">Reference proteome</keyword>
<reference evidence="4 5" key="1">
    <citation type="journal article" date="2012" name="J. Bacteriol.">
        <title>Complete genome sequences of Methylophaga sp. strain JAM1 and Methylophaga sp. strain JAM7.</title>
        <authorList>
            <person name="Villeneuve C."/>
            <person name="Martineau C."/>
            <person name="Mauffrey F."/>
            <person name="Villemur R."/>
        </authorList>
    </citation>
    <scope>NUCLEOTIDE SEQUENCE [LARGE SCALE GENOMIC DNA]</scope>
    <source>
        <strain evidence="4 5">JAM1</strain>
    </source>
</reference>
<evidence type="ECO:0000259" key="3">
    <source>
        <dbReference type="Pfam" id="PF00881"/>
    </source>
</evidence>
<gene>
    <name evidence="4" type="ordered locus">Q7A_1916</name>
</gene>
<accession>I1XK14</accession>
<evidence type="ECO:0000313" key="4">
    <source>
        <dbReference type="EMBL" id="AFI84733.1"/>
    </source>
</evidence>
<organism evidence="4 5">
    <name type="scientific">Methylophaga nitratireducenticrescens</name>
    <dbReference type="NCBI Taxonomy" id="754476"/>
    <lineage>
        <taxon>Bacteria</taxon>
        <taxon>Pseudomonadati</taxon>
        <taxon>Pseudomonadota</taxon>
        <taxon>Gammaproteobacteria</taxon>
        <taxon>Thiotrichales</taxon>
        <taxon>Piscirickettsiaceae</taxon>
        <taxon>Methylophaga</taxon>
    </lineage>
</organism>
<dbReference type="Gene3D" id="3.40.109.10">
    <property type="entry name" value="NADH Oxidase"/>
    <property type="match status" value="1"/>
</dbReference>
<dbReference type="HOGENOM" id="CLU_070764_6_0_6"/>
<dbReference type="eggNOG" id="COG0778">
    <property type="taxonomic scope" value="Bacteria"/>
</dbReference>
<dbReference type="InterPro" id="IPR000415">
    <property type="entry name" value="Nitroreductase-like"/>
</dbReference>
<dbReference type="KEGG" id="mej:Q7A_1916"/>
<dbReference type="STRING" id="754476.Q7A_1916"/>
<dbReference type="EMBL" id="CP003390">
    <property type="protein sequence ID" value="AFI84733.1"/>
    <property type="molecule type" value="Genomic_DNA"/>
</dbReference>
<feature type="domain" description="Nitroreductase" evidence="3">
    <location>
        <begin position="16"/>
        <end position="162"/>
    </location>
</feature>
<dbReference type="PATRIC" id="fig|754476.3.peg.1894"/>
<dbReference type="AlphaFoldDB" id="I1XK14"/>
<evidence type="ECO:0000256" key="2">
    <source>
        <dbReference type="ARBA" id="ARBA00023002"/>
    </source>
</evidence>
<dbReference type="CDD" id="cd02138">
    <property type="entry name" value="TdsD-like"/>
    <property type="match status" value="1"/>
</dbReference>
<reference evidence="4 5" key="2">
    <citation type="journal article" date="2013" name="Int. J. Syst. Evol. Microbiol.">
        <title>Methylophaga nitratireducenticrescens sp. nov. and Methylophaga frappieri sp. nov., isolated from the biofilm of the methanol-fed denitrification system treating the seawater at the Montreal Biodome.</title>
        <authorList>
            <person name="Villeneuve C."/>
            <person name="Martineau C."/>
            <person name="Mauffrey F."/>
            <person name="Villemur R."/>
        </authorList>
    </citation>
    <scope>NUCLEOTIDE SEQUENCE [LARGE SCALE GENOMIC DNA]</scope>
    <source>
        <strain evidence="4 5">JAM1</strain>
    </source>
</reference>
<dbReference type="Pfam" id="PF00881">
    <property type="entry name" value="Nitroreductase"/>
    <property type="match status" value="1"/>
</dbReference>
<dbReference type="PANTHER" id="PTHR43673">
    <property type="entry name" value="NAD(P)H NITROREDUCTASE YDGI-RELATED"/>
    <property type="match status" value="1"/>
</dbReference>
<dbReference type="GO" id="GO:0016491">
    <property type="term" value="F:oxidoreductase activity"/>
    <property type="evidence" value="ECO:0007669"/>
    <property type="project" value="UniProtKB-KW"/>
</dbReference>
<dbReference type="Proteomes" id="UP000009144">
    <property type="component" value="Chromosome"/>
</dbReference>
<comment type="similarity">
    <text evidence="1">Belongs to the nitroreductase family.</text>
</comment>
<dbReference type="PANTHER" id="PTHR43673:SF10">
    <property type="entry name" value="NADH DEHYDROGENASE_NAD(P)H NITROREDUCTASE XCC3605-RELATED"/>
    <property type="match status" value="1"/>
</dbReference>
<dbReference type="SUPFAM" id="SSF55469">
    <property type="entry name" value="FMN-dependent nitroreductase-like"/>
    <property type="match status" value="1"/>
</dbReference>
<evidence type="ECO:0000313" key="5">
    <source>
        <dbReference type="Proteomes" id="UP000009144"/>
    </source>
</evidence>